<gene>
    <name evidence="2" type="ORF">HPP92_009133</name>
</gene>
<dbReference type="EMBL" id="JADCNL010000004">
    <property type="protein sequence ID" value="KAG0485054.1"/>
    <property type="molecule type" value="Genomic_DNA"/>
</dbReference>
<keyword evidence="1" id="KW-0472">Membrane</keyword>
<keyword evidence="3" id="KW-1185">Reference proteome</keyword>
<evidence type="ECO:0000256" key="1">
    <source>
        <dbReference type="SAM" id="Phobius"/>
    </source>
</evidence>
<keyword evidence="1" id="KW-1133">Transmembrane helix</keyword>
<dbReference type="OrthoDB" id="4869960at2759"/>
<sequence length="536" mass="59309">MKLQFLLGDGDRKRIREVRDAALKKRLVQNASTKILRPFFDNKIEDSITRTVAEVKGMVLDRSDPTDPDVRSFDQRANLRRTNLVTGVSPNSAVADGSHLKFPQALSKSFSAGMLLEMGSKESKKHVDSHFVQKNKETQNSVSTTSSDALESKKQLEILKNDKMIEKVDSCTKDTLPDIPYSVASIRSIATENVPKMNDNSKESKKHVDSHFVKKNKEAQNSVITTSSDTFEMKNDKVIQKVDSCTKDTLPDTPNSAASNRSMATEDVLKMSDTKEFTGLNTSIAAGSERKRFEFVLDERSSSTMPTLKNYEAVEGKLNFNPMFKGGGNQDTDATFEAFQEMPSSSSGKLESICEHNGKGKRQQKEIFDESKRIEDPNNMPIHQKETSIMIARKVCDETVLSGLSMDIVPASSYGKASAWIFGYSSLCPVGILGLWIPRHLCITTGSKILKDFVDSCAVTSVATSIESSLIIEANTQQNKHSDICIKTKEVKLLRSPRNSYMENFLDSLKSTRGMIEQGGWIVVVIVACGLLLIGG</sequence>
<name>A0A835RA20_VANPL</name>
<dbReference type="Proteomes" id="UP000636800">
    <property type="component" value="Unassembled WGS sequence"/>
</dbReference>
<accession>A0A835RA20</accession>
<dbReference type="PANTHER" id="PTHR36810:SF1">
    <property type="entry name" value="OS05G0232200 PROTEIN"/>
    <property type="match status" value="1"/>
</dbReference>
<reference evidence="2 3" key="1">
    <citation type="journal article" date="2020" name="Nat. Food">
        <title>A phased Vanilla planifolia genome enables genetic improvement of flavour and production.</title>
        <authorList>
            <person name="Hasing T."/>
            <person name="Tang H."/>
            <person name="Brym M."/>
            <person name="Khazi F."/>
            <person name="Huang T."/>
            <person name="Chambers A.H."/>
        </authorList>
    </citation>
    <scope>NUCLEOTIDE SEQUENCE [LARGE SCALE GENOMIC DNA]</scope>
    <source>
        <tissue evidence="2">Leaf</tissue>
    </source>
</reference>
<evidence type="ECO:0000313" key="2">
    <source>
        <dbReference type="EMBL" id="KAG0485054.1"/>
    </source>
</evidence>
<organism evidence="2 3">
    <name type="scientific">Vanilla planifolia</name>
    <name type="common">Vanilla</name>
    <dbReference type="NCBI Taxonomy" id="51239"/>
    <lineage>
        <taxon>Eukaryota</taxon>
        <taxon>Viridiplantae</taxon>
        <taxon>Streptophyta</taxon>
        <taxon>Embryophyta</taxon>
        <taxon>Tracheophyta</taxon>
        <taxon>Spermatophyta</taxon>
        <taxon>Magnoliopsida</taxon>
        <taxon>Liliopsida</taxon>
        <taxon>Asparagales</taxon>
        <taxon>Orchidaceae</taxon>
        <taxon>Vanilloideae</taxon>
        <taxon>Vanilleae</taxon>
        <taxon>Vanilla</taxon>
    </lineage>
</organism>
<comment type="caution">
    <text evidence="2">The sequence shown here is derived from an EMBL/GenBank/DDBJ whole genome shotgun (WGS) entry which is preliminary data.</text>
</comment>
<protein>
    <submittedName>
        <fullName evidence="2">Uncharacterized protein</fullName>
    </submittedName>
</protein>
<proteinExistence type="predicted"/>
<dbReference type="AlphaFoldDB" id="A0A835RA20"/>
<feature type="transmembrane region" description="Helical" evidence="1">
    <location>
        <begin position="518"/>
        <end position="535"/>
    </location>
</feature>
<evidence type="ECO:0000313" key="3">
    <source>
        <dbReference type="Proteomes" id="UP000636800"/>
    </source>
</evidence>
<keyword evidence="1" id="KW-0812">Transmembrane</keyword>
<dbReference type="PANTHER" id="PTHR36810">
    <property type="entry name" value="BNACNNG47150D PROTEIN"/>
    <property type="match status" value="1"/>
</dbReference>